<protein>
    <submittedName>
        <fullName evidence="1">Uncharacterized protein</fullName>
    </submittedName>
</protein>
<dbReference type="AlphaFoldDB" id="A0A3M7PT78"/>
<evidence type="ECO:0000313" key="2">
    <source>
        <dbReference type="Proteomes" id="UP000276133"/>
    </source>
</evidence>
<keyword evidence="2" id="KW-1185">Reference proteome</keyword>
<dbReference type="EMBL" id="REGN01008968">
    <property type="protein sequence ID" value="RNA02233.1"/>
    <property type="molecule type" value="Genomic_DNA"/>
</dbReference>
<gene>
    <name evidence="1" type="ORF">BpHYR1_008767</name>
</gene>
<proteinExistence type="predicted"/>
<comment type="caution">
    <text evidence="1">The sequence shown here is derived from an EMBL/GenBank/DDBJ whole genome shotgun (WGS) entry which is preliminary data.</text>
</comment>
<accession>A0A3M7PT78</accession>
<evidence type="ECO:0000313" key="1">
    <source>
        <dbReference type="EMBL" id="RNA02233.1"/>
    </source>
</evidence>
<organism evidence="1 2">
    <name type="scientific">Brachionus plicatilis</name>
    <name type="common">Marine rotifer</name>
    <name type="synonym">Brachionus muelleri</name>
    <dbReference type="NCBI Taxonomy" id="10195"/>
    <lineage>
        <taxon>Eukaryota</taxon>
        <taxon>Metazoa</taxon>
        <taxon>Spiralia</taxon>
        <taxon>Gnathifera</taxon>
        <taxon>Rotifera</taxon>
        <taxon>Eurotatoria</taxon>
        <taxon>Monogononta</taxon>
        <taxon>Pseudotrocha</taxon>
        <taxon>Ploima</taxon>
        <taxon>Brachionidae</taxon>
        <taxon>Brachionus</taxon>
    </lineage>
</organism>
<name>A0A3M7PT78_BRAPC</name>
<reference evidence="1 2" key="1">
    <citation type="journal article" date="2018" name="Sci. Rep.">
        <title>Genomic signatures of local adaptation to the degree of environmental predictability in rotifers.</title>
        <authorList>
            <person name="Franch-Gras L."/>
            <person name="Hahn C."/>
            <person name="Garcia-Roger E.M."/>
            <person name="Carmona M.J."/>
            <person name="Serra M."/>
            <person name="Gomez A."/>
        </authorList>
    </citation>
    <scope>NUCLEOTIDE SEQUENCE [LARGE SCALE GENOMIC DNA]</scope>
    <source>
        <strain evidence="1">HYR1</strain>
    </source>
</reference>
<dbReference type="Proteomes" id="UP000276133">
    <property type="component" value="Unassembled WGS sequence"/>
</dbReference>
<sequence length="61" mass="7057">LFKLLTILLKFTYSGDLITQKNNIFSQNFEFGIGRILFTVIKSPLHFNVSLDNLTFAYLDI</sequence>
<feature type="non-terminal residue" evidence="1">
    <location>
        <position position="1"/>
    </location>
</feature>